<dbReference type="GO" id="GO:0004386">
    <property type="term" value="F:helicase activity"/>
    <property type="evidence" value="ECO:0007669"/>
    <property type="project" value="UniProtKB-KW"/>
</dbReference>
<keyword evidence="3" id="KW-0378">Hydrolase</keyword>
<dbReference type="EMBL" id="MUBJ01000002">
    <property type="protein sequence ID" value="OTA18049.1"/>
    <property type="molecule type" value="Genomic_DNA"/>
</dbReference>
<dbReference type="Proteomes" id="UP000194350">
    <property type="component" value="Unassembled WGS sequence"/>
</dbReference>
<reference evidence="3 4" key="1">
    <citation type="submission" date="2016-10" db="EMBL/GenBank/DDBJ databases">
        <title>Systematic genetic and metabolomic analysis of Xenorhabdus and Photorhabdus spp., highlights the requirements for a dual symbiotic and pathogenic life style.</title>
        <authorList>
            <person name="Tobias N.J."/>
            <person name="Wolff H."/>
            <person name="Djahanschiri B."/>
            <person name="Pidot S.J."/>
            <person name="Stinear T.P."/>
            <person name="Ebersberger I."/>
            <person name="Bode H.B."/>
        </authorList>
    </citation>
    <scope>NUCLEOTIDE SEQUENCE [LARGE SCALE GENOMIC DNA]</scope>
    <source>
        <strain evidence="3 4">DSM 22392</strain>
    </source>
</reference>
<dbReference type="InterPro" id="IPR022391">
    <property type="entry name" value="ICE_relaxase_PFGI-1"/>
</dbReference>
<evidence type="ECO:0000259" key="2">
    <source>
        <dbReference type="Pfam" id="PF07514"/>
    </source>
</evidence>
<feature type="compositionally biased region" description="Low complexity" evidence="1">
    <location>
        <begin position="269"/>
        <end position="282"/>
    </location>
</feature>
<dbReference type="AlphaFoldDB" id="A0A1Y2SGZ8"/>
<gene>
    <name evidence="3" type="ORF">Xvie_00734</name>
</gene>
<dbReference type="InterPro" id="IPR011119">
    <property type="entry name" value="Unchr_helicase_relaxase_TraI"/>
</dbReference>
<feature type="region of interest" description="Disordered" evidence="1">
    <location>
        <begin position="244"/>
        <end position="285"/>
    </location>
</feature>
<keyword evidence="3" id="KW-0067">ATP-binding</keyword>
<organism evidence="3 4">
    <name type="scientific">Xenorhabdus vietnamensis</name>
    <dbReference type="NCBI Taxonomy" id="351656"/>
    <lineage>
        <taxon>Bacteria</taxon>
        <taxon>Pseudomonadati</taxon>
        <taxon>Pseudomonadota</taxon>
        <taxon>Gammaproteobacteria</taxon>
        <taxon>Enterobacterales</taxon>
        <taxon>Morganellaceae</taxon>
        <taxon>Xenorhabdus</taxon>
    </lineage>
</organism>
<feature type="compositionally biased region" description="Polar residues" evidence="1">
    <location>
        <begin position="17"/>
        <end position="27"/>
    </location>
</feature>
<sequence length="343" mass="37679">MFTRFKSHFTRSPALQKKSSGQKTSGACDNGDYFRPQSVEALLATPLRHQCLQQLWQNSTLPEGLYQRFYLAPIKQLLGSVQQIPASPEGKWSGSGGFADLTLQFTTCAVRLAKGHLLPPGVAPETQAAQGVLWQAVVFWVALFYHLPLLRQLEGELEDGQVWQPGIGIPDKPFRFRFRAPENIPSAPQEVLLAACLLPEKAMMWLVTVPEVWHCLMQHLNGRPSSVPLIEALLQAAAGQVQSPLRGKQAVSPSPAKEAAFSAEGNPVPEITSSPPISEITTPPAPVSDDTLTLLSLFQSPYASSLQNQRKNHHADSKLTKRSTREKESVAPDSHLHSSFKDK</sequence>
<comment type="caution">
    <text evidence="3">The sequence shown here is derived from an EMBL/GenBank/DDBJ whole genome shotgun (WGS) entry which is preliminary data.</text>
</comment>
<name>A0A1Y2SGZ8_9GAMM</name>
<evidence type="ECO:0000313" key="3">
    <source>
        <dbReference type="EMBL" id="OTA18049.1"/>
    </source>
</evidence>
<dbReference type="NCBIfam" id="TIGR03760">
    <property type="entry name" value="ICE_TraI_Pfluor"/>
    <property type="match status" value="1"/>
</dbReference>
<feature type="region of interest" description="Disordered" evidence="1">
    <location>
        <begin position="304"/>
        <end position="343"/>
    </location>
</feature>
<accession>A0A1Y2SGZ8</accession>
<feature type="region of interest" description="Disordered" evidence="1">
    <location>
        <begin position="1"/>
        <end position="27"/>
    </location>
</feature>
<dbReference type="Pfam" id="PF07514">
    <property type="entry name" value="TraI_2"/>
    <property type="match status" value="1"/>
</dbReference>
<keyword evidence="3" id="KW-0347">Helicase</keyword>
<feature type="domain" description="Uncharacterised" evidence="2">
    <location>
        <begin position="35"/>
        <end position="245"/>
    </location>
</feature>
<evidence type="ECO:0000313" key="4">
    <source>
        <dbReference type="Proteomes" id="UP000194350"/>
    </source>
</evidence>
<dbReference type="OrthoDB" id="6190309at2"/>
<protein>
    <submittedName>
        <fullName evidence="3">Helicase</fullName>
    </submittedName>
</protein>
<dbReference type="Gene3D" id="1.10.3210.40">
    <property type="match status" value="1"/>
</dbReference>
<proteinExistence type="predicted"/>
<dbReference type="RefSeq" id="WP_086107999.1">
    <property type="nucleotide sequence ID" value="NZ_CAWNGD010000062.1"/>
</dbReference>
<feature type="compositionally biased region" description="Basic and acidic residues" evidence="1">
    <location>
        <begin position="314"/>
        <end position="343"/>
    </location>
</feature>
<keyword evidence="4" id="KW-1185">Reference proteome</keyword>
<keyword evidence="3" id="KW-0547">Nucleotide-binding</keyword>
<dbReference type="STRING" id="351656.Xvie_00734"/>
<evidence type="ECO:0000256" key="1">
    <source>
        <dbReference type="SAM" id="MobiDB-lite"/>
    </source>
</evidence>